<comment type="caution">
    <text evidence="3">The sequence shown here is derived from an EMBL/GenBank/DDBJ whole genome shotgun (WGS) entry which is preliminary data.</text>
</comment>
<feature type="domain" description="DUF2264" evidence="1">
    <location>
        <begin position="14"/>
        <end position="395"/>
    </location>
</feature>
<feature type="domain" description="DUF2264" evidence="2">
    <location>
        <begin position="404"/>
        <end position="693"/>
    </location>
</feature>
<accession>A0AAV9N5U6</accession>
<dbReference type="AlphaFoldDB" id="A0AAV9N5U6"/>
<dbReference type="PIRSF" id="PIRSF014753">
    <property type="entry name" value="UCP014753"/>
    <property type="match status" value="1"/>
</dbReference>
<dbReference type="InterPro" id="IPR016624">
    <property type="entry name" value="UCP014753"/>
</dbReference>
<organism evidence="3 4">
    <name type="scientific">Exophiala bonariae</name>
    <dbReference type="NCBI Taxonomy" id="1690606"/>
    <lineage>
        <taxon>Eukaryota</taxon>
        <taxon>Fungi</taxon>
        <taxon>Dikarya</taxon>
        <taxon>Ascomycota</taxon>
        <taxon>Pezizomycotina</taxon>
        <taxon>Eurotiomycetes</taxon>
        <taxon>Chaetothyriomycetidae</taxon>
        <taxon>Chaetothyriales</taxon>
        <taxon>Herpotrichiellaceae</taxon>
        <taxon>Exophiala</taxon>
    </lineage>
</organism>
<sequence length="716" mass="80385">MPVLDGFSDNPLQTREDVVRASKALLRPLLKYFSTGSARVRLPVASGTHFDETAAQLEGYARPLWVVGALLMAGDADWDLIQPWFNGLATGSDPDHPDYWGAIKDYDQRMVEAEMISFTLLAAPRAVLWDKLEPQTQNNLIRWLQDINNREIHKANWLWFRVFANLALIRVADTKLNEIRPQMENDLSQLDTFYLGHGWSGDGDWRSVDQDEEEWRTYSTTGLAHTGSSGRRADFYSGSFAIQFSQLLYVRFARDLDPTRTEKYCQQARQFGAGFWRFFDAEGAVIPFGRSLTYRFACAGYFAALAFADVPNMPEPLASHGAVKGFLLRHLRWWARHSEDIFYPDGTMNLGWLYPNMYMTEDYNSPQSVYWALKALIVVGLPANHLFWTQPELPYPEITRQTAVELLRAPRQILCNQSSGGHHFMLSSTQFLGFHFKGGVAKYCKFAYSSAFGFSVPTGNSSVAQIAPDNMLLISRDGTETWATKYKCGETVFGSVMCEGLGNHKVVTAEVTWHPWVDRSVIVKTTLVPPSEEWPDWHVRVHRIKTTEAGKLLLTAEGGFAISGRRRKDGADLPLLDHEALDEKATIGHVEGIIHEKDSILVLSHAGASGISTEVLLPEQGATSVAILKPEANTNLITQRTVIPIVEHALKGTKAGNDFFLITKIFAIPTPGSARPIGGQKSLASRWLQRPDVIIEKTTKTKDNYQFCLKSRKLHI</sequence>
<evidence type="ECO:0000313" key="3">
    <source>
        <dbReference type="EMBL" id="KAK5048258.1"/>
    </source>
</evidence>
<dbReference type="PANTHER" id="PTHR35339:SF2">
    <property type="entry name" value="DUF2264 DOMAIN-CONTAINING PROTEIN-RELATED"/>
    <property type="match status" value="1"/>
</dbReference>
<evidence type="ECO:0000259" key="2">
    <source>
        <dbReference type="Pfam" id="PF20938"/>
    </source>
</evidence>
<dbReference type="Pfam" id="PF20938">
    <property type="entry name" value="DUF2264_C"/>
    <property type="match status" value="1"/>
</dbReference>
<dbReference type="Proteomes" id="UP001358417">
    <property type="component" value="Unassembled WGS sequence"/>
</dbReference>
<evidence type="ECO:0008006" key="5">
    <source>
        <dbReference type="Google" id="ProtNLM"/>
    </source>
</evidence>
<dbReference type="PANTHER" id="PTHR35339">
    <property type="entry name" value="LINALOOL DEHYDRATASE_ISOMERASE DOMAIN-CONTAINING PROTEIN"/>
    <property type="match status" value="1"/>
</dbReference>
<dbReference type="InterPro" id="IPR049237">
    <property type="entry name" value="DUF2264_C"/>
</dbReference>
<name>A0AAV9N5U6_9EURO</name>
<gene>
    <name evidence="3" type="ORF">LTR84_005928</name>
</gene>
<proteinExistence type="predicted"/>
<dbReference type="Pfam" id="PF10022">
    <property type="entry name" value="DUF2264"/>
    <property type="match status" value="1"/>
</dbReference>
<dbReference type="InterPro" id="IPR049349">
    <property type="entry name" value="DUF2264_N"/>
</dbReference>
<evidence type="ECO:0000313" key="4">
    <source>
        <dbReference type="Proteomes" id="UP001358417"/>
    </source>
</evidence>
<keyword evidence="4" id="KW-1185">Reference proteome</keyword>
<protein>
    <recommendedName>
        <fullName evidence="5">DUF2264 domain-containing protein</fullName>
    </recommendedName>
</protein>
<evidence type="ECO:0000259" key="1">
    <source>
        <dbReference type="Pfam" id="PF10022"/>
    </source>
</evidence>
<dbReference type="RefSeq" id="XP_064703716.1">
    <property type="nucleotide sequence ID" value="XM_064849492.1"/>
</dbReference>
<dbReference type="EMBL" id="JAVRRD010000022">
    <property type="protein sequence ID" value="KAK5048258.1"/>
    <property type="molecule type" value="Genomic_DNA"/>
</dbReference>
<dbReference type="GeneID" id="89974102"/>
<reference evidence="3 4" key="1">
    <citation type="submission" date="2023-08" db="EMBL/GenBank/DDBJ databases">
        <title>Black Yeasts Isolated from many extreme environments.</title>
        <authorList>
            <person name="Coleine C."/>
            <person name="Stajich J.E."/>
            <person name="Selbmann L."/>
        </authorList>
    </citation>
    <scope>NUCLEOTIDE SEQUENCE [LARGE SCALE GENOMIC DNA]</scope>
    <source>
        <strain evidence="3 4">CCFEE 5792</strain>
    </source>
</reference>